<name>A0ABQ9JHG6_9CUCU</name>
<reference evidence="1" key="1">
    <citation type="journal article" date="2023" name="Insect Mol. Biol.">
        <title>Genome sequencing provides insights into the evolution of gene families encoding plant cell wall-degrading enzymes in longhorned beetles.</title>
        <authorList>
            <person name="Shin N.R."/>
            <person name="Okamura Y."/>
            <person name="Kirsch R."/>
            <person name="Pauchet Y."/>
        </authorList>
    </citation>
    <scope>NUCLEOTIDE SEQUENCE</scope>
    <source>
        <strain evidence="1">MMC_N1</strain>
    </source>
</reference>
<protein>
    <submittedName>
        <fullName evidence="1">Uncharacterized protein</fullName>
    </submittedName>
</protein>
<sequence>MMLKRCGLEKFKVQCAILEQNTTITDTSGVRMYRFLITKLLNAVDVVILQAGGSYLKKKINLKLTQTVYSYTCACFIHIPNKRTENSNYFEDRAASIATKLKALVITELQQQGLAKPHPGMSKIIFLEFK</sequence>
<gene>
    <name evidence="1" type="ORF">NQ317_011668</name>
</gene>
<comment type="caution">
    <text evidence="1">The sequence shown here is derived from an EMBL/GenBank/DDBJ whole genome shotgun (WGS) entry which is preliminary data.</text>
</comment>
<proteinExistence type="predicted"/>
<evidence type="ECO:0000313" key="2">
    <source>
        <dbReference type="Proteomes" id="UP001162164"/>
    </source>
</evidence>
<organism evidence="1 2">
    <name type="scientific">Molorchus minor</name>
    <dbReference type="NCBI Taxonomy" id="1323400"/>
    <lineage>
        <taxon>Eukaryota</taxon>
        <taxon>Metazoa</taxon>
        <taxon>Ecdysozoa</taxon>
        <taxon>Arthropoda</taxon>
        <taxon>Hexapoda</taxon>
        <taxon>Insecta</taxon>
        <taxon>Pterygota</taxon>
        <taxon>Neoptera</taxon>
        <taxon>Endopterygota</taxon>
        <taxon>Coleoptera</taxon>
        <taxon>Polyphaga</taxon>
        <taxon>Cucujiformia</taxon>
        <taxon>Chrysomeloidea</taxon>
        <taxon>Cerambycidae</taxon>
        <taxon>Lamiinae</taxon>
        <taxon>Monochamini</taxon>
        <taxon>Molorchus</taxon>
    </lineage>
</organism>
<dbReference type="Proteomes" id="UP001162164">
    <property type="component" value="Unassembled WGS sequence"/>
</dbReference>
<dbReference type="EMBL" id="JAPWTJ010000585">
    <property type="protein sequence ID" value="KAJ8977132.1"/>
    <property type="molecule type" value="Genomic_DNA"/>
</dbReference>
<keyword evidence="2" id="KW-1185">Reference proteome</keyword>
<evidence type="ECO:0000313" key="1">
    <source>
        <dbReference type="EMBL" id="KAJ8977132.1"/>
    </source>
</evidence>
<accession>A0ABQ9JHG6</accession>